<name>A0ABY0FJT1_9BACT</name>
<dbReference type="RefSeq" id="WP_129605180.1">
    <property type="nucleotide sequence ID" value="NZ_PRLL01000022.1"/>
</dbReference>
<comment type="caution">
    <text evidence="2">The sequence shown here is derived from an EMBL/GenBank/DDBJ whole genome shotgun (WGS) entry which is preliminary data.</text>
</comment>
<dbReference type="Proteomes" id="UP001191004">
    <property type="component" value="Unassembled WGS sequence"/>
</dbReference>
<keyword evidence="1" id="KW-0732">Signal</keyword>
<evidence type="ECO:0000256" key="1">
    <source>
        <dbReference type="SAM" id="SignalP"/>
    </source>
</evidence>
<proteinExistence type="predicted"/>
<feature type="signal peptide" evidence="1">
    <location>
        <begin position="1"/>
        <end position="38"/>
    </location>
</feature>
<evidence type="ECO:0000313" key="2">
    <source>
        <dbReference type="EMBL" id="RYC73210.1"/>
    </source>
</evidence>
<sequence length="955" mass="106428">MFFKKATNHYHKYHLNMMLTLLVCNLAFLLFSSSKVFAVNTSIAITGNAVINQATPTKDGTNYFRSLNVNVKTDSNTGYELYISGGTEDSALSSTDPLNTFKINSVSGYNNFIDDMKNQYGYNTKDTDNHYYNYIPKLSTPALLTSTEDPSDDNFKLNIGMRLDRKVPSGDYQGKIIFTVLSEKESKANIVTGRKFNTALRTALGIKDTSLVNSPETQIPDDRKYYPDLILSIGQKKCADVNIRPDSIVKISTPDSESDVYMGIYRPANDWDKICIWSKATEFVFPEDLSYMFAGFTGTGYNLKFEFRDRRSDKMLNFSKVNNISHILYQTKGWSNHDIDSSEFFTYFKNSPIKNIESAFEDSTVSSIGDVSFAKHANKIARAFKNTDHLGATDFSSWEVSDADDATSLFENSAIPTIELPKATFKKTTSTANMFKNSKAGTIDLSTATFEKSTDASYMFNNSSASTITFPLANFNETTNAKSMFENARQLSSLDLKHAKFDKVKDFSNFLKNTTSLYVADLSSLKFTSAEDLSYMFSYSRVENLTLNPQDMGGDHITNMAFMFEECYIKEADLGRIHTGELTDVKGMFKGTSYVTKITLPQVFNTSKVTDFSYMFTQIYNLAELNNFDKINTISALDMNHMFERTILNATIDFSLLKTNAVTDLSYMFYQTGLSNNVSFSPGFNTSHTVTMESMFESSSSVVVDLSHFSFTSIENMSKMFSTTGASAEGKECSGYGPSEVTWPATTQPAPVLTTLKSLFHGNCGITKIKAPKITAPSLKDTSFAFSGLGEITEINLDGFDTSAVENMQAMFSGNSYGFMKNQHIKISLNTSSVKNMSKLFYDTYVSYLDLSDFNVSNVTNLSSAFDYTWLYEVDLTNWDTHNVTDMSNLFRSSTWITKIYASDSFVTTNVTAYSNIFALGDSYRGQAGSTVPASSLAHARIDGGSAAPGAFWRK</sequence>
<dbReference type="Gene3D" id="3.80.10.10">
    <property type="entry name" value="Ribonuclease Inhibitor"/>
    <property type="match status" value="1"/>
</dbReference>
<accession>A0ABY0FJT1</accession>
<evidence type="ECO:0000313" key="3">
    <source>
        <dbReference type="Proteomes" id="UP001191004"/>
    </source>
</evidence>
<gene>
    <name evidence="2" type="ORF">G3KMM_00503</name>
</gene>
<dbReference type="InterPro" id="IPR032675">
    <property type="entry name" value="LRR_dom_sf"/>
</dbReference>
<dbReference type="NCBIfam" id="TIGR02167">
    <property type="entry name" value="Liste_lipo_26"/>
    <property type="match status" value="3"/>
</dbReference>
<feature type="chain" id="PRO_5045777680" description="BspA family leucine-rich repeat surface protein" evidence="1">
    <location>
        <begin position="39"/>
        <end position="955"/>
    </location>
</feature>
<dbReference type="InterPro" id="IPR011889">
    <property type="entry name" value="Liste_lipo_26"/>
</dbReference>
<evidence type="ECO:0008006" key="4">
    <source>
        <dbReference type="Google" id="ProtNLM"/>
    </source>
</evidence>
<reference evidence="2 3" key="1">
    <citation type="journal article" date="2018" name="bioRxiv">
        <title>Evidence of independent acquisition and adaption of ultra-small bacteria to human hosts across the highly diverse yet reduced genomes of the phylum Saccharibacteria.</title>
        <authorList>
            <person name="McLean J.S."/>
            <person name="Bor B."/>
            <person name="To T.T."/>
            <person name="Liu Q."/>
            <person name="Kearns K.A."/>
            <person name="Solden L.M."/>
            <person name="Wrighton K.C."/>
            <person name="He X."/>
            <person name="Shi W."/>
        </authorList>
    </citation>
    <scope>NUCLEOTIDE SEQUENCE [LARGE SCALE GENOMIC DNA]</scope>
    <source>
        <strain evidence="2 3">TM7_KMM_G3_1_HOT_351</strain>
    </source>
</reference>
<protein>
    <recommendedName>
        <fullName evidence="4">BspA family leucine-rich repeat surface protein</fullName>
    </recommendedName>
</protein>
<keyword evidence="3" id="KW-1185">Reference proteome</keyword>
<dbReference type="EMBL" id="PRLL01000022">
    <property type="protein sequence ID" value="RYC73210.1"/>
    <property type="molecule type" value="Genomic_DNA"/>
</dbReference>
<dbReference type="Pfam" id="PF03382">
    <property type="entry name" value="DUF285"/>
    <property type="match status" value="4"/>
</dbReference>
<organism evidence="2 3">
    <name type="scientific">Candidatus Nanosyncoccus nanoralicus</name>
    <dbReference type="NCBI Taxonomy" id="2171996"/>
    <lineage>
        <taxon>Bacteria</taxon>
        <taxon>Candidatus Saccharimonadota</taxon>
        <taxon>Candidatus Nanosyncoccalia</taxon>
        <taxon>Candidatus Nanosyncoccales</taxon>
        <taxon>Candidatus Nanosyncoccaceae</taxon>
        <taxon>Candidatus Nanosyncoccus</taxon>
    </lineage>
</organism>
<dbReference type="InterPro" id="IPR005046">
    <property type="entry name" value="DUF285"/>
</dbReference>
<dbReference type="SUPFAM" id="SSF52058">
    <property type="entry name" value="L domain-like"/>
    <property type="match status" value="1"/>
</dbReference>
<reference evidence="2 3" key="2">
    <citation type="journal article" date="2020" name="Cell Rep.">
        <title>Acquisition and Adaptation of Ultra-small Parasitic Reduced Genome Bacteria to Mammalian Hosts.</title>
        <authorList>
            <person name="McLean J.S."/>
            <person name="Bor B."/>
            <person name="Kerns K.A."/>
            <person name="Liu Q."/>
            <person name="To T.T."/>
            <person name="Solden L."/>
            <person name="Hendrickson E.L."/>
            <person name="Wrighton K."/>
            <person name="Shi W."/>
            <person name="He X."/>
        </authorList>
    </citation>
    <scope>NUCLEOTIDE SEQUENCE [LARGE SCALE GENOMIC DNA]</scope>
    <source>
        <strain evidence="2 3">TM7_KMM_G3_1_HOT_351</strain>
    </source>
</reference>